<feature type="region of interest" description="Disordered" evidence="1">
    <location>
        <begin position="918"/>
        <end position="1007"/>
    </location>
</feature>
<feature type="region of interest" description="Disordered" evidence="1">
    <location>
        <begin position="187"/>
        <end position="243"/>
    </location>
</feature>
<feature type="compositionally biased region" description="Polar residues" evidence="1">
    <location>
        <begin position="440"/>
        <end position="449"/>
    </location>
</feature>
<dbReference type="EMBL" id="ML976983">
    <property type="protein sequence ID" value="KAF1960176.1"/>
    <property type="molecule type" value="Genomic_DNA"/>
</dbReference>
<dbReference type="AlphaFoldDB" id="A0A6A5UBC4"/>
<reference evidence="2" key="1">
    <citation type="journal article" date="2020" name="Stud. Mycol.">
        <title>101 Dothideomycetes genomes: a test case for predicting lifestyles and emergence of pathogens.</title>
        <authorList>
            <person name="Haridas S."/>
            <person name="Albert R."/>
            <person name="Binder M."/>
            <person name="Bloem J."/>
            <person name="Labutti K."/>
            <person name="Salamov A."/>
            <person name="Andreopoulos B."/>
            <person name="Baker S."/>
            <person name="Barry K."/>
            <person name="Bills G."/>
            <person name="Bluhm B."/>
            <person name="Cannon C."/>
            <person name="Castanera R."/>
            <person name="Culley D."/>
            <person name="Daum C."/>
            <person name="Ezra D."/>
            <person name="Gonzalez J."/>
            <person name="Henrissat B."/>
            <person name="Kuo A."/>
            <person name="Liang C."/>
            <person name="Lipzen A."/>
            <person name="Lutzoni F."/>
            <person name="Magnuson J."/>
            <person name="Mondo S."/>
            <person name="Nolan M."/>
            <person name="Ohm R."/>
            <person name="Pangilinan J."/>
            <person name="Park H.-J."/>
            <person name="Ramirez L."/>
            <person name="Alfaro M."/>
            <person name="Sun H."/>
            <person name="Tritt A."/>
            <person name="Yoshinaga Y."/>
            <person name="Zwiers L.-H."/>
            <person name="Turgeon B."/>
            <person name="Goodwin S."/>
            <person name="Spatafora J."/>
            <person name="Crous P."/>
            <person name="Grigoriev I."/>
        </authorList>
    </citation>
    <scope>NUCLEOTIDE SEQUENCE</scope>
    <source>
        <strain evidence="2">CBS 675.92</strain>
    </source>
</reference>
<feature type="compositionally biased region" description="Polar residues" evidence="1">
    <location>
        <begin position="1"/>
        <end position="12"/>
    </location>
</feature>
<feature type="region of interest" description="Disordered" evidence="1">
    <location>
        <begin position="422"/>
        <end position="449"/>
    </location>
</feature>
<sequence length="1087" mass="122692">MTTMNNNGSQEPEGNPDTSLASATNTTTTTQGIPIPQKFLPHVNPALWDNAANIDVAGSSEISQKDLSTFILWHLAIYQQEDLLGRDLWSAAQRDFEGWSEGHLKEVQPIVVRLLRDFLLYRGVYIPLDGALISRNIAQTLQQENHHFWSDQEVNAAAARSAIFRQRTDYRDFLVNLQELPETTIQRIQQQRERPQQPRDISARDTPSSNYTPLSEQPTTTATTGYPPPAAQPAAQSVTTLTDPLQPKQLTDLMKLYTVEMKYSGEKYDIFDTKLRRFRDNCYKVGIPQSRAAAAFSIMLKGKAATHYFREICDKATGDIPRDLPTVVRLMKQHFETEESRQAYLSEWRDIALIKIIQQHPGKTKLEAFEMMLEKLATLQEALSSSSQASSTQQQPTSTATRLQATGAYQTYQAESDQFWTDRRYNGNGRNNRFPRQQGEYRSSSQRPHSATVPLKKCYVCGQPGCWSTKHSKEDRQQAYNRFKSNKLVKDPSGGRYYHFLAHQFFVSYFGTTVDGNTLTSILADQSARHGITKEDIKGQQPESQGIFTLEGRYSSTTFQGIMPDTGASNYSTAGHHQYLALNKIDPSITLDTSTAGEANIRFGSGDPIASMGTADVPSPFGIIRFHVVPVNTPFLLCLRDMDEMGIVPIIRKWGHPWWLLSQEQNLAYNHLTDVELRRLHRRFGHPSVQRLYRVLSQAGNDVEIAAIEHLTKYCHHCQLHGRAPNRFKFTLRDDYHFNYEIVVDVMHLEGNKPPVLHVIDTATTFQAARFLKDVSAKHTWEALRQSARSMGISIKEVPVEAHNSIEKVERYHAALRRAYEIIRAESPSTPPEAALQSALKAINDTAGPEGIVPTLLVFGAYPRMTEESPPSPDITARAEAIRKATKEVQKLYAQRQIADWLATRNGLSQRRCTLELPHGPVNFRSTAVKPYHRDGDTPGGPHRQSDHIGGSEQQPPEEPFAEEPTGEEASEETTALSPGPTRRPRGRSRKHPIAREVDNPANQDDEPIEDTIVVAHVTSKEESDMQLAIDLRKKGTITTPGQPFELSTKQEIESLIDRGVFEFVPFDENQHQDIRIFKSRIHHLHL</sequence>
<evidence type="ECO:0000313" key="3">
    <source>
        <dbReference type="Proteomes" id="UP000800035"/>
    </source>
</evidence>
<organism evidence="2 3">
    <name type="scientific">Byssothecium circinans</name>
    <dbReference type="NCBI Taxonomy" id="147558"/>
    <lineage>
        <taxon>Eukaryota</taxon>
        <taxon>Fungi</taxon>
        <taxon>Dikarya</taxon>
        <taxon>Ascomycota</taxon>
        <taxon>Pezizomycotina</taxon>
        <taxon>Dothideomycetes</taxon>
        <taxon>Pleosporomycetidae</taxon>
        <taxon>Pleosporales</taxon>
        <taxon>Massarineae</taxon>
        <taxon>Massarinaceae</taxon>
        <taxon>Byssothecium</taxon>
    </lineage>
</organism>
<feature type="compositionally biased region" description="Low complexity" evidence="1">
    <location>
        <begin position="18"/>
        <end position="30"/>
    </location>
</feature>
<feature type="compositionally biased region" description="Basic and acidic residues" evidence="1">
    <location>
        <begin position="190"/>
        <end position="203"/>
    </location>
</feature>
<dbReference type="Proteomes" id="UP000800035">
    <property type="component" value="Unassembled WGS sequence"/>
</dbReference>
<proteinExistence type="predicted"/>
<feature type="compositionally biased region" description="Basic residues" evidence="1">
    <location>
        <begin position="983"/>
        <end position="993"/>
    </location>
</feature>
<keyword evidence="3" id="KW-1185">Reference proteome</keyword>
<evidence type="ECO:0000313" key="2">
    <source>
        <dbReference type="EMBL" id="KAF1960176.1"/>
    </source>
</evidence>
<feature type="region of interest" description="Disordered" evidence="1">
    <location>
        <begin position="1"/>
        <end position="36"/>
    </location>
</feature>
<evidence type="ECO:0008006" key="4">
    <source>
        <dbReference type="Google" id="ProtNLM"/>
    </source>
</evidence>
<protein>
    <recommendedName>
        <fullName evidence="4">Integrase catalytic domain-containing protein</fullName>
    </recommendedName>
</protein>
<dbReference type="CDD" id="cd14279">
    <property type="entry name" value="CUE"/>
    <property type="match status" value="1"/>
</dbReference>
<name>A0A6A5UBC4_9PLEO</name>
<dbReference type="OrthoDB" id="3780108at2759"/>
<feature type="compositionally biased region" description="Polar residues" evidence="1">
    <location>
        <begin position="205"/>
        <end position="216"/>
    </location>
</feature>
<feature type="compositionally biased region" description="Acidic residues" evidence="1">
    <location>
        <begin position="960"/>
        <end position="972"/>
    </location>
</feature>
<evidence type="ECO:0000256" key="1">
    <source>
        <dbReference type="SAM" id="MobiDB-lite"/>
    </source>
</evidence>
<accession>A0A6A5UBC4</accession>
<gene>
    <name evidence="2" type="ORF">CC80DRAFT_582576</name>
</gene>